<dbReference type="Proteomes" id="UP000031339">
    <property type="component" value="Unassembled WGS sequence"/>
</dbReference>
<dbReference type="PROSITE" id="PS50977">
    <property type="entry name" value="HTH_TETR_2"/>
    <property type="match status" value="1"/>
</dbReference>
<dbReference type="PANTHER" id="PTHR43479:SF7">
    <property type="entry name" value="TETR-FAMILY TRANSCRIPTIONAL REGULATOR"/>
    <property type="match status" value="1"/>
</dbReference>
<feature type="DNA-binding region" description="H-T-H motif" evidence="2">
    <location>
        <begin position="30"/>
        <end position="49"/>
    </location>
</feature>
<keyword evidence="1 2" id="KW-0238">DNA-binding</keyword>
<dbReference type="InterPro" id="IPR001647">
    <property type="entry name" value="HTH_TetR"/>
</dbReference>
<dbReference type="PANTHER" id="PTHR43479">
    <property type="entry name" value="ACREF/ENVCD OPERON REPRESSOR-RELATED"/>
    <property type="match status" value="1"/>
</dbReference>
<evidence type="ECO:0000313" key="5">
    <source>
        <dbReference type="Proteomes" id="UP000031339"/>
    </source>
</evidence>
<dbReference type="InterPro" id="IPR050624">
    <property type="entry name" value="HTH-type_Tx_Regulator"/>
</dbReference>
<dbReference type="Pfam" id="PF14278">
    <property type="entry name" value="TetR_C_8"/>
    <property type="match status" value="1"/>
</dbReference>
<gene>
    <name evidence="4" type="ORF">RN79_04945</name>
</gene>
<dbReference type="eggNOG" id="COG1309">
    <property type="taxonomic scope" value="Bacteria"/>
</dbReference>
<name>A0A0C1K769_STRCV</name>
<sequence>MVQNRQTATKQHIREALIQLLLEEKFETISVSKLCQRAGINRGTFYLHYLDKFDLIETLKEEIISQLRKNFEETTNTHDLIITNLSYLQQNHDLIYAVSQSHYLNFRETIREFMLSILTNDQHKAQTEHFLKENFPISEKYALEVFLSSIEGIISLWISSGTKETPEEMTNMILQTFDYDAWRL</sequence>
<dbReference type="Gene3D" id="1.10.357.10">
    <property type="entry name" value="Tetracycline Repressor, domain 2"/>
    <property type="match status" value="1"/>
</dbReference>
<evidence type="ECO:0000259" key="3">
    <source>
        <dbReference type="PROSITE" id="PS50977"/>
    </source>
</evidence>
<dbReference type="InterPro" id="IPR039532">
    <property type="entry name" value="TetR_C_Firmicutes"/>
</dbReference>
<protein>
    <submittedName>
        <fullName evidence="4">TetR family transcriptional regulator</fullName>
    </submittedName>
</protein>
<reference evidence="4 5" key="1">
    <citation type="submission" date="2014-12" db="EMBL/GenBank/DDBJ databases">
        <title>Partial genome sequence of Streptococcus constellatus KCOM 1650 (= ChDC B144).</title>
        <authorList>
            <person name="Kook J.-K."/>
            <person name="Park S.-N."/>
            <person name="Lim Y.K."/>
            <person name="Jo E."/>
        </authorList>
    </citation>
    <scope>NUCLEOTIDE SEQUENCE [LARGE SCALE GENOMIC DNA]</scope>
    <source>
        <strain evidence="4 5">KCOM 1650</strain>
    </source>
</reference>
<accession>A0A0C1K769</accession>
<dbReference type="SUPFAM" id="SSF46689">
    <property type="entry name" value="Homeodomain-like"/>
    <property type="match status" value="1"/>
</dbReference>
<dbReference type="GO" id="GO:0003677">
    <property type="term" value="F:DNA binding"/>
    <property type="evidence" value="ECO:0007669"/>
    <property type="project" value="UniProtKB-UniRule"/>
</dbReference>
<dbReference type="AlphaFoldDB" id="A0A0C1K769"/>
<dbReference type="EMBL" id="JWIY01000001">
    <property type="protein sequence ID" value="KIC78915.1"/>
    <property type="molecule type" value="Genomic_DNA"/>
</dbReference>
<dbReference type="InterPro" id="IPR009057">
    <property type="entry name" value="Homeodomain-like_sf"/>
</dbReference>
<proteinExistence type="predicted"/>
<evidence type="ECO:0000256" key="1">
    <source>
        <dbReference type="ARBA" id="ARBA00023125"/>
    </source>
</evidence>
<dbReference type="OrthoDB" id="9810250at2"/>
<evidence type="ECO:0000313" key="4">
    <source>
        <dbReference type="EMBL" id="KIC78915.1"/>
    </source>
</evidence>
<comment type="caution">
    <text evidence="4">The sequence shown here is derived from an EMBL/GenBank/DDBJ whole genome shotgun (WGS) entry which is preliminary data.</text>
</comment>
<evidence type="ECO:0000256" key="2">
    <source>
        <dbReference type="PROSITE-ProRule" id="PRU00335"/>
    </source>
</evidence>
<feature type="domain" description="HTH tetR-type" evidence="3">
    <location>
        <begin position="7"/>
        <end position="67"/>
    </location>
</feature>
<dbReference type="RefSeq" id="WP_039677278.1">
    <property type="nucleotide sequence ID" value="NZ_JWIY01000001.1"/>
</dbReference>
<dbReference type="STRING" id="862969.SCI_1372"/>
<organism evidence="4 5">
    <name type="scientific">Streptococcus constellatus</name>
    <dbReference type="NCBI Taxonomy" id="76860"/>
    <lineage>
        <taxon>Bacteria</taxon>
        <taxon>Bacillati</taxon>
        <taxon>Bacillota</taxon>
        <taxon>Bacilli</taxon>
        <taxon>Lactobacillales</taxon>
        <taxon>Streptococcaceae</taxon>
        <taxon>Streptococcus</taxon>
        <taxon>Streptococcus anginosus group</taxon>
    </lineage>
</organism>